<evidence type="ECO:0000256" key="2">
    <source>
        <dbReference type="ARBA" id="ARBA00010513"/>
    </source>
</evidence>
<dbReference type="CDD" id="cd06467">
    <property type="entry name" value="p23_NUDC_like"/>
    <property type="match status" value="1"/>
</dbReference>
<dbReference type="Pfam" id="PF04969">
    <property type="entry name" value="CS"/>
    <property type="match status" value="1"/>
</dbReference>
<dbReference type="Proteomes" id="UP001530315">
    <property type="component" value="Unassembled WGS sequence"/>
</dbReference>
<keyword evidence="10" id="KW-1185">Reference proteome</keyword>
<dbReference type="EMBL" id="JALLAZ020001695">
    <property type="protein sequence ID" value="KAL3767770.1"/>
    <property type="molecule type" value="Genomic_DNA"/>
</dbReference>
<accession>A0ABD3MV10</accession>
<evidence type="ECO:0000256" key="3">
    <source>
        <dbReference type="ARBA" id="ARBA00017641"/>
    </source>
</evidence>
<evidence type="ECO:0000256" key="7">
    <source>
        <dbReference type="SAM" id="MobiDB-lite"/>
    </source>
</evidence>
<name>A0ABD3MV10_9STRA</name>
<sequence>MAPPDFTNDDRFDGLYVNVANQTQGIEPLLDSVFSFLRRKSDFFAGPPGMDGNGTENAIATVHRVLRKHADIYLRDEEKKKEKERERMALVKKKREEEERRRRRMDEKRRAEEEERKDMAADGGKEKEGGGDDVMELDADGAFDISDRVEDIESSSSLSSAGAGADAKDMIDDAAPTTSTTTTPPSPKIPDGDEDDEPPPVGNGGTVEGKYVWTQTLQELSVVVPLPDNTRGKDLNVTIGKNHLKVGLKGRGETIVDGKLTHSIIVDDSFWTVEDGNRLVLTMQKSNQMEWWESVCVGDPRINVQKVQPENSKLSDLDGETRQTVEKMMYDQRQKAMGLPTADEAKKFEIFEKFKREHPEMDFSQTKFT</sequence>
<feature type="region of interest" description="Disordered" evidence="7">
    <location>
        <begin position="77"/>
        <end position="137"/>
    </location>
</feature>
<keyword evidence="5" id="KW-0597">Phosphoprotein</keyword>
<evidence type="ECO:0000256" key="1">
    <source>
        <dbReference type="ARBA" id="ARBA00004496"/>
    </source>
</evidence>
<evidence type="ECO:0000313" key="10">
    <source>
        <dbReference type="Proteomes" id="UP001530315"/>
    </source>
</evidence>
<dbReference type="PANTHER" id="PTHR12356">
    <property type="entry name" value="NUCLEAR MOVEMENT PROTEIN NUDC"/>
    <property type="match status" value="1"/>
</dbReference>
<proteinExistence type="inferred from homology"/>
<comment type="subcellular location">
    <subcellularLocation>
        <location evidence="1">Cytoplasm</location>
    </subcellularLocation>
</comment>
<evidence type="ECO:0000313" key="9">
    <source>
        <dbReference type="EMBL" id="KAL3767770.1"/>
    </source>
</evidence>
<evidence type="ECO:0000256" key="5">
    <source>
        <dbReference type="ARBA" id="ARBA00022553"/>
    </source>
</evidence>
<organism evidence="9 10">
    <name type="scientific">Stephanodiscus triporus</name>
    <dbReference type="NCBI Taxonomy" id="2934178"/>
    <lineage>
        <taxon>Eukaryota</taxon>
        <taxon>Sar</taxon>
        <taxon>Stramenopiles</taxon>
        <taxon>Ochrophyta</taxon>
        <taxon>Bacillariophyta</taxon>
        <taxon>Coscinodiscophyceae</taxon>
        <taxon>Thalassiosirophycidae</taxon>
        <taxon>Stephanodiscales</taxon>
        <taxon>Stephanodiscaceae</taxon>
        <taxon>Stephanodiscus</taxon>
    </lineage>
</organism>
<dbReference type="FunFam" id="2.60.40.790:FF:000001">
    <property type="entry name" value="Nuclear migration protein nudC"/>
    <property type="match status" value="1"/>
</dbReference>
<evidence type="ECO:0000256" key="4">
    <source>
        <dbReference type="ARBA" id="ARBA00022490"/>
    </source>
</evidence>
<dbReference type="InterPro" id="IPR008978">
    <property type="entry name" value="HSP20-like_chaperone"/>
</dbReference>
<dbReference type="GO" id="GO:0005737">
    <property type="term" value="C:cytoplasm"/>
    <property type="evidence" value="ECO:0007669"/>
    <property type="project" value="UniProtKB-SubCell"/>
</dbReference>
<comment type="caution">
    <text evidence="9">The sequence shown here is derived from an EMBL/GenBank/DDBJ whole genome shotgun (WGS) entry which is preliminary data.</text>
</comment>
<dbReference type="SUPFAM" id="SSF49764">
    <property type="entry name" value="HSP20-like chaperones"/>
    <property type="match status" value="1"/>
</dbReference>
<evidence type="ECO:0000256" key="6">
    <source>
        <dbReference type="ARBA" id="ARBA00030427"/>
    </source>
</evidence>
<dbReference type="Gene3D" id="2.60.40.790">
    <property type="match status" value="1"/>
</dbReference>
<reference evidence="9 10" key="1">
    <citation type="submission" date="2024-10" db="EMBL/GenBank/DDBJ databases">
        <title>Updated reference genomes for cyclostephanoid diatoms.</title>
        <authorList>
            <person name="Roberts W.R."/>
            <person name="Alverson A.J."/>
        </authorList>
    </citation>
    <scope>NUCLEOTIDE SEQUENCE [LARGE SCALE GENOMIC DNA]</scope>
    <source>
        <strain evidence="9 10">AJA276-08</strain>
    </source>
</reference>
<feature type="compositionally biased region" description="Basic and acidic residues" evidence="7">
    <location>
        <begin position="77"/>
        <end position="130"/>
    </location>
</feature>
<dbReference type="PROSITE" id="PS51203">
    <property type="entry name" value="CS"/>
    <property type="match status" value="1"/>
</dbReference>
<dbReference type="AlphaFoldDB" id="A0ABD3MV10"/>
<comment type="similarity">
    <text evidence="2">Belongs to the nudC family.</text>
</comment>
<feature type="domain" description="CS" evidence="8">
    <location>
        <begin position="206"/>
        <end position="296"/>
    </location>
</feature>
<dbReference type="InterPro" id="IPR007052">
    <property type="entry name" value="CS_dom"/>
</dbReference>
<feature type="region of interest" description="Disordered" evidence="7">
    <location>
        <begin position="173"/>
        <end position="208"/>
    </location>
</feature>
<dbReference type="InterPro" id="IPR037898">
    <property type="entry name" value="NudC_fam"/>
</dbReference>
<gene>
    <name evidence="9" type="ORF">ACHAW5_003589</name>
</gene>
<keyword evidence="4" id="KW-0963">Cytoplasm</keyword>
<dbReference type="PANTHER" id="PTHR12356:SF3">
    <property type="entry name" value="NUCLEAR MIGRATION PROTEIN NUDC"/>
    <property type="match status" value="1"/>
</dbReference>
<dbReference type="Pfam" id="PF14050">
    <property type="entry name" value="Nudc_N"/>
    <property type="match status" value="1"/>
</dbReference>
<dbReference type="InterPro" id="IPR025934">
    <property type="entry name" value="NudC_N_dom"/>
</dbReference>
<protein>
    <recommendedName>
        <fullName evidence="3">Nuclear migration protein nudC</fullName>
    </recommendedName>
    <alternativeName>
        <fullName evidence="6">Nuclear distribution protein C homolog</fullName>
    </alternativeName>
</protein>
<evidence type="ECO:0000259" key="8">
    <source>
        <dbReference type="PROSITE" id="PS51203"/>
    </source>
</evidence>